<dbReference type="Proteomes" id="UP000298061">
    <property type="component" value="Unassembled WGS sequence"/>
</dbReference>
<evidence type="ECO:0000259" key="5">
    <source>
        <dbReference type="Pfam" id="PF12624"/>
    </source>
</evidence>
<feature type="domain" description="Intermembrane lipid transfer protein VPS13-like C-terminal" evidence="8">
    <location>
        <begin position="2967"/>
        <end position="3074"/>
    </location>
</feature>
<feature type="compositionally biased region" description="Low complexity" evidence="4">
    <location>
        <begin position="428"/>
        <end position="440"/>
    </location>
</feature>
<evidence type="ECO:0000313" key="9">
    <source>
        <dbReference type="EMBL" id="TFY80723.1"/>
    </source>
</evidence>
<feature type="domain" description="VPS13-like middle region" evidence="6">
    <location>
        <begin position="1067"/>
        <end position="1799"/>
    </location>
</feature>
<keyword evidence="10" id="KW-1185">Reference proteome</keyword>
<dbReference type="Pfam" id="PF25033">
    <property type="entry name" value="VPS13_M"/>
    <property type="match status" value="1"/>
</dbReference>
<dbReference type="InterPro" id="IPR056747">
    <property type="entry name" value="VPS13-like_M"/>
</dbReference>
<comment type="similarity">
    <text evidence="1">Belongs to the VPS13 family.</text>
</comment>
<accession>A0A4Z0A333</accession>
<dbReference type="InterPro" id="IPR026847">
    <property type="entry name" value="VPS13"/>
</dbReference>
<dbReference type="GO" id="GO:0045053">
    <property type="term" value="P:protein retention in Golgi apparatus"/>
    <property type="evidence" value="ECO:0007669"/>
    <property type="project" value="TreeGrafter"/>
</dbReference>
<keyword evidence="3" id="KW-0445">Lipid transport</keyword>
<dbReference type="GO" id="GO:0045324">
    <property type="term" value="P:late endosome to vacuole transport"/>
    <property type="evidence" value="ECO:0007669"/>
    <property type="project" value="TreeGrafter"/>
</dbReference>
<dbReference type="OrthoDB" id="428159at2759"/>
<evidence type="ECO:0000256" key="4">
    <source>
        <dbReference type="SAM" id="MobiDB-lite"/>
    </source>
</evidence>
<gene>
    <name evidence="9" type="ORF">EWM64_g3289</name>
</gene>
<evidence type="ECO:0000259" key="6">
    <source>
        <dbReference type="Pfam" id="PF25033"/>
    </source>
</evidence>
<organism evidence="9 10">
    <name type="scientific">Hericium alpestre</name>
    <dbReference type="NCBI Taxonomy" id="135208"/>
    <lineage>
        <taxon>Eukaryota</taxon>
        <taxon>Fungi</taxon>
        <taxon>Dikarya</taxon>
        <taxon>Basidiomycota</taxon>
        <taxon>Agaricomycotina</taxon>
        <taxon>Agaricomycetes</taxon>
        <taxon>Russulales</taxon>
        <taxon>Hericiaceae</taxon>
        <taxon>Hericium</taxon>
    </lineage>
</organism>
<feature type="domain" description="Vacuolar protein sorting-associated protein 13 VPS13 adaptor binding" evidence="7">
    <location>
        <begin position="1872"/>
        <end position="2439"/>
    </location>
</feature>
<evidence type="ECO:0008006" key="11">
    <source>
        <dbReference type="Google" id="ProtNLM"/>
    </source>
</evidence>
<proteinExistence type="inferred from homology"/>
<dbReference type="Pfam" id="PF25036">
    <property type="entry name" value="VPS13_VAB"/>
    <property type="match status" value="1"/>
</dbReference>
<sequence length="3099" mass="346369">MWWLDPGKEIFNRILAPYVENLDMDQVNYGIGQGQLVLKKLRLKRGALDKFRLPVDVIEGHLGTFTLSLHWRNLGNQPVEILIEDVYLLVVPAPEGDDDPEEEERRVQAAKQERLQNAELLHVQSEDVGEDGPQQQGLLESLIAKIVNNLQITIKNIHIRYEDKLSVPDHPFAAGITLAGFSAVSVDENWMPAFIESTAGSINKLSKLESLAVYFDTDAESIAGLPYKKSVEIFARMIAGLGQQDADDHQFMLKPVTGEGRVIMNQKLNKDTPRFDIQLLFDEIGVVLDDNQYRDIISLVDMFHFYTRQHQYRTFRPSEEELRENRPRALLRFAGSAILDGVHERNRKWTWAYFAERRDDRHRYVDLFKKKQLNSIAPEESEALEELEKKLSYEDIRFYRSIARSQLRKDSALRKKMEEEKKTQEAQTSSSWTGWLWGSSPTADSDQPDSAFHGPMTEEQRQELYDVLDFDEKRALAESFDVPRDALKMRVAANLEKGSLALKTDPHGKAVEVTSVVFHGFQATFLQRKDNFEVITDLRGLGVFDGTTSNTLYPQIVQVKHEAEAEGDLASLTSPESFFHVKFENNPLDERADTALSVRMRHMEIIYHRGYIEAIYRFFKPPASQLESVEALLNVASETLEGIRRDTRAGLEYALQTHKTIDLHLDMNAPIIIIPESITTAKCKHLVVDAGHISVESDLADKEALREIQLKRNQAYTDEDYSKLESLMYDKLFLKLEDAQFVLGDDLQSCRNALSVRANDSLHLIERITIDLQVQISMVPSAVTLSRFKVSGTLPRLQVNFSDTKYKSIMRLVDVTIPKFEDGPPEPKGQWPSGPGGYQLSTGLFNLASTEYTIDGNGEEAKSRAQSAEPEKGGIEERDLHQRIFELNFQVATLSASLSKTQDNVEKPLGVVSFDQFALSLTVAKYDLTVDIALGSLSMSLFEPDANPVEVLSSADRSHQSTNLLNVHYTRVQRESPEYQTVYEGFNQNVDIKISTVIFRAAPEPVITLYNFIMTTFVPEAKEALDEPVSTVAVNEQHPPDTTAEPPDKIRVLVKLASVEVLLVNAQIQLATLSLSTADASVLLHANTMRVHVRLGSLALSDDSQTPVATPDFQQIMSIEGENLAEFTYQTYDPNDKETYEGIKSSIHLSAASVKLHYLQQPLHDLYLFASKLAKLKGLYDAATQAAVQRASEIERMQFDISVKSPIVVIPSDPATSKNTLEMHLGEISASNSYEGDIAKAAATLRGIQLISTIYYNDAPSSIKLIDDIDITADAMHFGTIDRQATLEQPDTQVAVNISDIKLALTQVQYEMVIALSRSIPEVLAGAPEGTAQAIDSRQVDEKVGSNDESSVDLRPELEPSATIWSTLDVTVHVNTIRLQLYDSGAMSESTLKDHGIARFALNNSSVRLKQLSDGAMEAQVVLKSFTVSNTRPGNSKFREVIPAAHHDRNQFMILYTSSGGTSPTSFVILTIDSPHIIFAIDPVFALAEFFLSAFPPSDTSAETHMSTPSTRALAPEKEEVDDVPQASQFDFRVDVHDASVIILENDMDADSQAIKLSVAHVLVSQQGILALTVNNAGMSLTRMGKDAEAVRFLDDVDMTFALDSRAPSALHQVTNIEISSTPIVFRASYRDIRLILAIVNKATEAYGQCNYSPPEKQVQKPKRGVHSIPQKQSLQVQLAKKGRPPSRVMGSARVLTSREQLKATFEGFRLILIGDLHEQPMLHLKVKSYVVDLKDWSSQLQASTTLATSVSFWNLTNSHWEPLIDPWAFTASVSREKPSSTLITALTSRERLNLNISTVFVELAVSVFNTWSKEGDHVLQKARGSYAPYRIRNLTGTALYIWADTDGSTEKRQVSAQKLADGQTVDWRFDDWRTVREHASSTSQNSIAVQFLGQVWEQLRSIPVDREGEYTFALRPRIEKFYNRLLCEVKVEDTIKVVTLRSTYKVHNQTLYPLELTLIDESGNHTRSIQKIAPGRDYSLPIDLVGKSKIRIQPDQGFGYKWSPAMRWEDLIARQAFTLRCPHADETEAAFRFHAFVQTDAGSGPLRKYPKIDLRLRAPIELENLLPYNLQYRIYDKNADQNWRSYLRQGGVMPVHSVELGHLVLLNIEIQDTVFKPSDFAIINTDGNTDFDVENRLVLEDRHGRKLNLNLNYIRYPDAGGAFKVQIYSPYLLVNKTGLSFAVRSLSRSGAAHDAAGDTRKDALTTPSPFMLSRPNGTGNEFILQVDKSAWSKVINLEAPAADMELPIPSQAQKADEIHIGLSWTEGLGKYKLTKVITLSPRFLIKNNLGEAICFREHGVAPRGKFTLEPGERTAIYYMRSGYEKLLTVAFPGLDTAWSPPFSIEDIGSVHFRLKRRGDSDLSHLIRADVKMEAAVIFIFLQLADDEWPFVIENDSDYPVHYCQMDLIHNGEESAMASVPKYTLPPRSIARYAWDFPAVMEKKILLNINGARRLADIMEIGDLVPFRFPAKRGVGIVSMDVRASGRQQILRLTNYSMETSLYRPKPRHAESSLRVDTLSGSQEAFEAVTEEVPPTISFKLDFEGIGLSLINRRTIEVVYLSIDKQKFEYTSSPVAQSFNICCGSLQLDNQLHDAIFPVVLQPTPILKEARDVAALPTVQGSVIWLNDDEHGVLFIKYCSILLQALTIQADEDFLFSFYELSQIRGAFWEEGQEDVLIASLDEIPEPKDMRNGQDLYFEVLELQPIRLSLSFMRTEHVSGETKLSLRNPLAVVVNGLTMALGNVNDAALEMNALAIKDMRLTLPDLQTRITYHYGQEVLRQLYRILGSADFIGNPVGLFTNVSSGVADIFYEPFNGAVMSGNRELGAGIAKGAASFVKKTVFGVTDSLTKVTSSIGKGLSAVTLDSEFQKRRRLAQRRNKPRHAIYGVAAGAEAFATSLASGVEGIVMKPIEGAETGGAFGFFKGVGKGLVGVMTKPVVGALDLASSVTEGVRNTTTVFDIPARERVRLPRHVPPDNVVVAYSAREALGQYWMKDLDNGAYRNESYVAHLNLPGGDSVALLTMAHVIVFRTTNLPVEWVMPLTVIQGVTIEDNGIRFAHTTSKDQDRFIIVTDKSAQSWFFGQIALVVKAFNARRRMDS</sequence>
<dbReference type="STRING" id="135208.A0A4Z0A333"/>
<evidence type="ECO:0000256" key="2">
    <source>
        <dbReference type="ARBA" id="ARBA00022448"/>
    </source>
</evidence>
<dbReference type="GO" id="GO:0006623">
    <property type="term" value="P:protein targeting to vacuole"/>
    <property type="evidence" value="ECO:0007669"/>
    <property type="project" value="TreeGrafter"/>
</dbReference>
<dbReference type="InterPro" id="IPR026854">
    <property type="entry name" value="VPS13_N"/>
</dbReference>
<dbReference type="PANTHER" id="PTHR16166">
    <property type="entry name" value="VACUOLAR PROTEIN SORTING-ASSOCIATED PROTEIN VPS13"/>
    <property type="match status" value="1"/>
</dbReference>
<dbReference type="PANTHER" id="PTHR16166:SF93">
    <property type="entry name" value="INTERMEMBRANE LIPID TRANSFER PROTEIN VPS13"/>
    <property type="match status" value="1"/>
</dbReference>
<keyword evidence="2" id="KW-0813">Transport</keyword>
<evidence type="ECO:0000259" key="8">
    <source>
        <dbReference type="Pfam" id="PF25037"/>
    </source>
</evidence>
<feature type="domain" description="Chorein N-terminal" evidence="5">
    <location>
        <begin position="9"/>
        <end position="814"/>
    </location>
</feature>
<protein>
    <recommendedName>
        <fullName evidence="11">Vacuolar protein sorting-associated protein</fullName>
    </recommendedName>
</protein>
<dbReference type="InterPro" id="IPR056748">
    <property type="entry name" value="VPS13-like_C"/>
</dbReference>
<dbReference type="EMBL" id="SFCI01000297">
    <property type="protein sequence ID" value="TFY80723.1"/>
    <property type="molecule type" value="Genomic_DNA"/>
</dbReference>
<evidence type="ECO:0000256" key="3">
    <source>
        <dbReference type="ARBA" id="ARBA00023055"/>
    </source>
</evidence>
<name>A0A4Z0A333_9AGAM</name>
<dbReference type="InterPro" id="IPR009543">
    <property type="entry name" value="VPS13_VAB"/>
</dbReference>
<dbReference type="Pfam" id="PF12624">
    <property type="entry name" value="VPS13_N"/>
    <property type="match status" value="1"/>
</dbReference>
<reference evidence="9 10" key="1">
    <citation type="submission" date="2019-02" db="EMBL/GenBank/DDBJ databases">
        <title>Genome sequencing of the rare red list fungi Hericium alpestre (H. flagellum).</title>
        <authorList>
            <person name="Buettner E."/>
            <person name="Kellner H."/>
        </authorList>
    </citation>
    <scope>NUCLEOTIDE SEQUENCE [LARGE SCALE GENOMIC DNA]</scope>
    <source>
        <strain evidence="9 10">DSM 108284</strain>
    </source>
</reference>
<dbReference type="GO" id="GO:0007005">
    <property type="term" value="P:mitochondrion organization"/>
    <property type="evidence" value="ECO:0007669"/>
    <property type="project" value="TreeGrafter"/>
</dbReference>
<dbReference type="GO" id="GO:0006869">
    <property type="term" value="P:lipid transport"/>
    <property type="evidence" value="ECO:0007669"/>
    <property type="project" value="UniProtKB-KW"/>
</dbReference>
<evidence type="ECO:0000313" key="10">
    <source>
        <dbReference type="Proteomes" id="UP000298061"/>
    </source>
</evidence>
<feature type="compositionally biased region" description="Basic and acidic residues" evidence="4">
    <location>
        <begin position="415"/>
        <end position="424"/>
    </location>
</feature>
<evidence type="ECO:0000259" key="7">
    <source>
        <dbReference type="Pfam" id="PF25036"/>
    </source>
</evidence>
<feature type="region of interest" description="Disordered" evidence="4">
    <location>
        <begin position="415"/>
        <end position="454"/>
    </location>
</feature>
<dbReference type="Pfam" id="PF25037">
    <property type="entry name" value="VPS13_C"/>
    <property type="match status" value="1"/>
</dbReference>
<evidence type="ECO:0000256" key="1">
    <source>
        <dbReference type="ARBA" id="ARBA00006545"/>
    </source>
</evidence>
<comment type="caution">
    <text evidence="9">The sequence shown here is derived from an EMBL/GenBank/DDBJ whole genome shotgun (WGS) entry which is preliminary data.</text>
</comment>